<feature type="region of interest" description="Disordered" evidence="1">
    <location>
        <begin position="1"/>
        <end position="40"/>
    </location>
</feature>
<evidence type="ECO:0000313" key="2">
    <source>
        <dbReference type="EMBL" id="KAG2222145.1"/>
    </source>
</evidence>
<protein>
    <submittedName>
        <fullName evidence="2">Uncharacterized protein</fullName>
    </submittedName>
</protein>
<gene>
    <name evidence="2" type="ORF">INT45_007581</name>
</gene>
<dbReference type="AlphaFoldDB" id="A0A8H7S3Q8"/>
<accession>A0A8H7S3Q8</accession>
<sequence length="243" mass="28580">MKDKQQNKNNNDDNDNETTTKTVIFPDNEFPPLKPSDEGWELVDRNYDKGEPYSTQHQQEKDWECIIDGQQKKNFQEQNILPLYAQVAQEALTLPMTLPSSSSSKKSTLERTFKRPLSSSSSLIMMIPTTSSSNKENEDHMLEEDIGNELFIQYKSASSSRRRHHRRLNYIFRHHAHKNPLAFPRQPTLYQRDQQHSTNEVLTKNHFKYNNTSKRRSRTKQPTKTWIEREIGWVAIHAKIHSK</sequence>
<proteinExistence type="predicted"/>
<keyword evidence="3" id="KW-1185">Reference proteome</keyword>
<comment type="caution">
    <text evidence="2">The sequence shown here is derived from an EMBL/GenBank/DDBJ whole genome shotgun (WGS) entry which is preliminary data.</text>
</comment>
<evidence type="ECO:0000256" key="1">
    <source>
        <dbReference type="SAM" id="MobiDB-lite"/>
    </source>
</evidence>
<evidence type="ECO:0000313" key="3">
    <source>
        <dbReference type="Proteomes" id="UP000646827"/>
    </source>
</evidence>
<reference evidence="2 3" key="1">
    <citation type="submission" date="2020-12" db="EMBL/GenBank/DDBJ databases">
        <title>Metabolic potential, ecology and presence of endohyphal bacteria is reflected in genomic diversity of Mucoromycotina.</title>
        <authorList>
            <person name="Muszewska A."/>
            <person name="Okrasinska A."/>
            <person name="Steczkiewicz K."/>
            <person name="Drgas O."/>
            <person name="Orlowska M."/>
            <person name="Perlinska-Lenart U."/>
            <person name="Aleksandrzak-Piekarczyk T."/>
            <person name="Szatraj K."/>
            <person name="Zielenkiewicz U."/>
            <person name="Pilsyk S."/>
            <person name="Malc E."/>
            <person name="Mieczkowski P."/>
            <person name="Kruszewska J.S."/>
            <person name="Biernat P."/>
            <person name="Pawlowska J."/>
        </authorList>
    </citation>
    <scope>NUCLEOTIDE SEQUENCE [LARGE SCALE GENOMIC DNA]</scope>
    <source>
        <strain evidence="2 3">CBS 142.35</strain>
    </source>
</reference>
<organism evidence="2 3">
    <name type="scientific">Circinella minor</name>
    <dbReference type="NCBI Taxonomy" id="1195481"/>
    <lineage>
        <taxon>Eukaryota</taxon>
        <taxon>Fungi</taxon>
        <taxon>Fungi incertae sedis</taxon>
        <taxon>Mucoromycota</taxon>
        <taxon>Mucoromycotina</taxon>
        <taxon>Mucoromycetes</taxon>
        <taxon>Mucorales</taxon>
        <taxon>Lichtheimiaceae</taxon>
        <taxon>Circinella</taxon>
    </lineage>
</organism>
<dbReference type="Proteomes" id="UP000646827">
    <property type="component" value="Unassembled WGS sequence"/>
</dbReference>
<dbReference type="EMBL" id="JAEPRB010000091">
    <property type="protein sequence ID" value="KAG2222145.1"/>
    <property type="molecule type" value="Genomic_DNA"/>
</dbReference>
<dbReference type="OrthoDB" id="2273504at2759"/>
<name>A0A8H7S3Q8_9FUNG</name>